<dbReference type="GO" id="GO:0030425">
    <property type="term" value="C:dendrite"/>
    <property type="evidence" value="ECO:0007669"/>
    <property type="project" value="TreeGrafter"/>
</dbReference>
<dbReference type="GO" id="GO:0007268">
    <property type="term" value="P:chemical synaptic transmission"/>
    <property type="evidence" value="ECO:0007669"/>
    <property type="project" value="TreeGrafter"/>
</dbReference>
<name>A0A1V9XHK5_9ACAR</name>
<gene>
    <name evidence="3" type="ORF">BIW11_10116</name>
</gene>
<comment type="caution">
    <text evidence="3">The sequence shown here is derived from an EMBL/GenBank/DDBJ whole genome shotgun (WGS) entry which is preliminary data.</text>
</comment>
<feature type="compositionally biased region" description="Polar residues" evidence="1">
    <location>
        <begin position="1246"/>
        <end position="1262"/>
    </location>
</feature>
<proteinExistence type="predicted"/>
<dbReference type="GO" id="GO:0008088">
    <property type="term" value="P:axo-dendritic transport"/>
    <property type="evidence" value="ECO:0007669"/>
    <property type="project" value="TreeGrafter"/>
</dbReference>
<feature type="compositionally biased region" description="Polar residues" evidence="1">
    <location>
        <begin position="1228"/>
        <end position="1239"/>
    </location>
</feature>
<dbReference type="STRING" id="418985.A0A1V9XHK5"/>
<organism evidence="3 4">
    <name type="scientific">Tropilaelaps mercedesae</name>
    <dbReference type="NCBI Taxonomy" id="418985"/>
    <lineage>
        <taxon>Eukaryota</taxon>
        <taxon>Metazoa</taxon>
        <taxon>Ecdysozoa</taxon>
        <taxon>Arthropoda</taxon>
        <taxon>Chelicerata</taxon>
        <taxon>Arachnida</taxon>
        <taxon>Acari</taxon>
        <taxon>Parasitiformes</taxon>
        <taxon>Mesostigmata</taxon>
        <taxon>Gamasina</taxon>
        <taxon>Dermanyssoidea</taxon>
        <taxon>Laelapidae</taxon>
        <taxon>Tropilaelaps</taxon>
    </lineage>
</organism>
<dbReference type="GO" id="GO:0030424">
    <property type="term" value="C:axon"/>
    <property type="evidence" value="ECO:0007669"/>
    <property type="project" value="TreeGrafter"/>
</dbReference>
<dbReference type="InterPro" id="IPR028107">
    <property type="entry name" value="Spatacsin_C_dom"/>
</dbReference>
<dbReference type="Pfam" id="PF14649">
    <property type="entry name" value="Spatacsin_C"/>
    <property type="match status" value="1"/>
</dbReference>
<feature type="domain" description="Spatacsin C-terminal" evidence="2">
    <location>
        <begin position="1938"/>
        <end position="2247"/>
    </location>
</feature>
<feature type="region of interest" description="Disordered" evidence="1">
    <location>
        <begin position="1228"/>
        <end position="1276"/>
    </location>
</feature>
<evidence type="ECO:0000256" key="1">
    <source>
        <dbReference type="SAM" id="MobiDB-lite"/>
    </source>
</evidence>
<dbReference type="EMBL" id="MNPL01010913">
    <property type="protein sequence ID" value="OQR72863.1"/>
    <property type="molecule type" value="Genomic_DNA"/>
</dbReference>
<dbReference type="FunCoup" id="A0A1V9XHK5">
    <property type="interactions" value="1106"/>
</dbReference>
<dbReference type="Proteomes" id="UP000192247">
    <property type="component" value="Unassembled WGS sequence"/>
</dbReference>
<dbReference type="GO" id="GO:0045202">
    <property type="term" value="C:synapse"/>
    <property type="evidence" value="ECO:0007669"/>
    <property type="project" value="TreeGrafter"/>
</dbReference>
<dbReference type="GO" id="GO:0048489">
    <property type="term" value="P:synaptic vesicle transport"/>
    <property type="evidence" value="ECO:0007669"/>
    <property type="project" value="TreeGrafter"/>
</dbReference>
<dbReference type="OrthoDB" id="2018754at2759"/>
<dbReference type="GO" id="GO:0007409">
    <property type="term" value="P:axonogenesis"/>
    <property type="evidence" value="ECO:0007669"/>
    <property type="project" value="TreeGrafter"/>
</dbReference>
<reference evidence="3 4" key="1">
    <citation type="journal article" date="2017" name="Gigascience">
        <title>Draft genome of the honey bee ectoparasitic mite, Tropilaelaps mercedesae, is shaped by the parasitic life history.</title>
        <authorList>
            <person name="Dong X."/>
            <person name="Armstrong S.D."/>
            <person name="Xia D."/>
            <person name="Makepeace B.L."/>
            <person name="Darby A.C."/>
            <person name="Kadowaki T."/>
        </authorList>
    </citation>
    <scope>NUCLEOTIDE SEQUENCE [LARGE SCALE GENOMIC DNA]</scope>
    <source>
        <strain evidence="3">Wuxi-XJTLU</strain>
    </source>
</reference>
<evidence type="ECO:0000259" key="2">
    <source>
        <dbReference type="Pfam" id="PF14649"/>
    </source>
</evidence>
<dbReference type="InParanoid" id="A0A1V9XHK5"/>
<dbReference type="InterPro" id="IPR028103">
    <property type="entry name" value="Spatacsin"/>
</dbReference>
<sequence>MADPCRGYSVTTLKQFELPLLVEDISKVEISPSSERVSCLATDGGLWTLDCPSGESSLQFTNVADFAWQRNTTSDTLFLVKKHGSGIYRTHQFAAKFITTKTNLTSEFSRAFSEVLLIHCCEKLLVTVLDKETILCQTISSISLYVQWTFNLTSNAVTFHTLKNKFIFVLTEQKEIVCLALEDGCQVAYWRLQDIVKDDIRDFMFTADLNKLFVSTGRKLLEIECQGESWYNFSCLLGGSRYRNFRRVRKVKTIFDSPSSFSLGMYRGKSVICAGEKLTLIDKIPIEFSGPIIIISNTITMETRIPTFLQKDYLKVLYHGITIRSILQQVLEGKGSTTAETICKLNNWNNISMDLTVLQQGIANEHQDMVHFFFKTKLELSQSAIRTSISHEHLRDEFASWQAVVQEVARSLQDTPLRRDFSERLTKVIVSSIAQLLHWLSSVDATTPIQEEFVSYLCSQMNLFRGFLLQASSANVDATDIAEHSLNASWDFYSEEEVLHDAIQRGLLAQAQAYLRKRKDDQDLQEKASRIGQELVLDYILAGETSDAYKLMESLGWDIDEKLRFFFLYVKAQDSRVTILKKIMERPNFSEDLVGLLCKMEVYLRHYSCAGAKAVLDSEQKGEAIITTGSLLEGPNVGLIQHHLIMGNDRCVSGHYSGMVLAWLMKWDKETFEKVLLHAGTATEEMKEMEPNVVWNHMLKYAKMDQLEALVNCVSESTGEVFSGDLPNVLEISGEMLDALESENILPDVAESVRLQLAKKNLLNDCIIEDFPRLLNTLTKIKVSVYDLFDIEVFLDKHDYVHRMIHFCLAQGYLHFLHVFLMKVKIQPSCSECLTPLLTGIIKYNEWKTNPDKILDVTLAFSMELYGTDTAEGLWRCGRLRLASIVSTITQNWEVPHEVIRKLPLPLAGFIEETSGKLREDISMYQLLSKSTVFDTTKMFGFQKGNNIYEGEPDNAELPYFAQPKLVKAYGLKEPLTYIYYLLKYRVGCAIECFFRDYPASPKILKAAARQTVRIALNLFTDAKFVTCCVAFIESIAQESSSLRLLVAIGRRLLSRYTKQDLVENLCHVYFASSSSLTSSQNAAYKETAQVVLQDLDSIIREEFANDRGRIPLMKSDSPVFLQQEFSQIHQLEMSCTILELCAESNNWLAFIAWAQALQISRRRIMPILKSFSNPIYREHLEKALSQVSSLKDMGTKSSAAPVKRDLRASLYNKIGVVKQHQQTINRFNYSPPNVSKSGLQKDSDLNSDPDSFSVASDDSSYTFQSTNTQGSGGSGQSYPSNLIDIIVAANNSASPVNELLAASLYHWNPVPALIATHYNENIEQCFAVWLETTTITSHTRSSPDKTLSNLLECVENALKLRCIASLRLGYMIFMPDSVCVPLVHYIHGFLVDKAYFCGDHQWKSFCDMYTKDKSEKDYVLKILVYGVLICESVHEQRLLLRKYKTLPHQMSPNFSFFAQILESVADANWQLPFEHLLLATDAEQVDDVLRKEATRLINHGLYELAVQFSRAAFLPLDEVLCELLNHQFESRTVKSARRTTSDSTTEWETSVDSACNSFIDQMAEVRSKHLSRKEMSLSVKLSGSQEEVITPSEVSRSESVGSVISAGNYRTSALSTRHNIDESEVKEKSFWERAHTQFRKYGIKDTTAFLFFKNKSEQVESYRDKFMAMKYGLRWIDIEMHRATCWRYLLKCVEAGDLDILNHMDCEPEELTLIRNQDVPTERVVIEDESMRRAVRIVIDALLAKVAFRQAQFVSVVFCTETTEYQIAITAVQLAQGLTVRDSVPPNLKELLQRSDSPVGQGVRLSSSLNSEPCVAIEELSLVARSSQPICRRVLLLYLLASSLAVEYESIAKESDVSQLLRRLLFSKISNKFLLAKELVAVYNIEDVVLSSFIYREVQKAILMKFLENPLKVKDKEFDILDNFEQVVSLCKDATILGNRIFYGLKKDEDIQLETDKEVLYNEVELCILAHGCFSVACCMEGISHVLRHCHTLVHWLIRYDKVAYEKFNLMVRLLTGIGRYSEMSFIFDALNEHDHFEMLFQRGMEKVPHLKVALLDYLKKKKGLSQLDTMFKLNFAMHREIAEMNAELAEERIIEIAVSHDITWPDSVDLHEARVALDMVMVDLADAAEAFVKAECPMRALECTRKAELLALQIYYLSAPQLHGSGSKKPDKIISLSHESRVNWVNNHPVFPEARLVAEVYHMQVAWYAPLFLNVIVKGNANYLRDFEIRLQLTQDIVLKITDCYARYQQPTPAMAAAMEGLLEHFPDLETKYRCAKRLGFELATKLIATHPVLNDLLRTPLGH</sequence>
<keyword evidence="4" id="KW-1185">Reference proteome</keyword>
<evidence type="ECO:0000313" key="4">
    <source>
        <dbReference type="Proteomes" id="UP000192247"/>
    </source>
</evidence>
<protein>
    <submittedName>
        <fullName evidence="3">Spatacsin-like</fullName>
    </submittedName>
</protein>
<dbReference type="PANTHER" id="PTHR13650:SF0">
    <property type="entry name" value="SPATACSIN"/>
    <property type="match status" value="1"/>
</dbReference>
<accession>A0A1V9XHK5</accession>
<dbReference type="PANTHER" id="PTHR13650">
    <property type="entry name" value="SPATACSIN"/>
    <property type="match status" value="1"/>
</dbReference>
<evidence type="ECO:0000313" key="3">
    <source>
        <dbReference type="EMBL" id="OQR72863.1"/>
    </source>
</evidence>
<dbReference type="GO" id="GO:0005737">
    <property type="term" value="C:cytoplasm"/>
    <property type="evidence" value="ECO:0007669"/>
    <property type="project" value="TreeGrafter"/>
</dbReference>